<feature type="non-terminal residue" evidence="12">
    <location>
        <position position="784"/>
    </location>
</feature>
<dbReference type="CDD" id="cd00275">
    <property type="entry name" value="C2_PLC_like"/>
    <property type="match status" value="1"/>
</dbReference>
<evidence type="ECO:0000259" key="10">
    <source>
        <dbReference type="PROSITE" id="PS50004"/>
    </source>
</evidence>
<dbReference type="GO" id="GO:0120548">
    <property type="term" value="F:phosphatidylinositol phospholipase C activity"/>
    <property type="evidence" value="ECO:0007669"/>
    <property type="project" value="RHEA"/>
</dbReference>
<dbReference type="PRINTS" id="PR00390">
    <property type="entry name" value="PHPHLIPASEC"/>
</dbReference>
<dbReference type="PANTHER" id="PTHR10336:SF12">
    <property type="entry name" value="1-PHOSPHATIDYLINOSITOL 4,5-BISPHOSPHATE PHOSPHODIESTERASE BETA-1"/>
    <property type="match status" value="1"/>
</dbReference>
<evidence type="ECO:0000256" key="9">
    <source>
        <dbReference type="SAM" id="MobiDB-lite"/>
    </source>
</evidence>
<feature type="region of interest" description="Disordered" evidence="9">
    <location>
        <begin position="632"/>
        <end position="652"/>
    </location>
</feature>
<dbReference type="InterPro" id="IPR042531">
    <property type="entry name" value="PLC-beta_C_sf"/>
</dbReference>
<dbReference type="PROSITE" id="PS50004">
    <property type="entry name" value="C2"/>
    <property type="match status" value="1"/>
</dbReference>
<evidence type="ECO:0000256" key="5">
    <source>
        <dbReference type="ARBA" id="ARBA00023224"/>
    </source>
</evidence>
<dbReference type="SMART" id="SM00149">
    <property type="entry name" value="PLCYc"/>
    <property type="match status" value="1"/>
</dbReference>
<dbReference type="SMART" id="SM00239">
    <property type="entry name" value="C2"/>
    <property type="match status" value="1"/>
</dbReference>
<dbReference type="GO" id="GO:0046488">
    <property type="term" value="P:phosphatidylinositol metabolic process"/>
    <property type="evidence" value="ECO:0007669"/>
    <property type="project" value="TreeGrafter"/>
</dbReference>
<proteinExistence type="predicted"/>
<dbReference type="GO" id="GO:0051209">
    <property type="term" value="P:release of sequestered calcium ion into cytosol"/>
    <property type="evidence" value="ECO:0007669"/>
    <property type="project" value="TreeGrafter"/>
</dbReference>
<keyword evidence="13" id="KW-1185">Reference proteome</keyword>
<feature type="domain" description="C2" evidence="10">
    <location>
        <begin position="235"/>
        <end position="365"/>
    </location>
</feature>
<dbReference type="GO" id="GO:0005737">
    <property type="term" value="C:cytoplasm"/>
    <property type="evidence" value="ECO:0007669"/>
    <property type="project" value="TreeGrafter"/>
</dbReference>
<evidence type="ECO:0000256" key="8">
    <source>
        <dbReference type="RuleBase" id="RU361133"/>
    </source>
</evidence>
<evidence type="ECO:0000313" key="13">
    <source>
        <dbReference type="Proteomes" id="UP000327493"/>
    </source>
</evidence>
<feature type="region of interest" description="Disordered" evidence="9">
    <location>
        <begin position="412"/>
        <end position="434"/>
    </location>
</feature>
<evidence type="ECO:0000256" key="7">
    <source>
        <dbReference type="ARBA" id="ARBA00023726"/>
    </source>
</evidence>
<evidence type="ECO:0000313" key="12">
    <source>
        <dbReference type="EMBL" id="KAA8583374.1"/>
    </source>
</evidence>
<keyword evidence="4 8" id="KW-0443">Lipid metabolism</keyword>
<keyword evidence="5" id="KW-0807">Transducer</keyword>
<dbReference type="Pfam" id="PF00387">
    <property type="entry name" value="PI-PLC-Y"/>
    <property type="match status" value="1"/>
</dbReference>
<comment type="caution">
    <text evidence="12">The sequence shown here is derived from an EMBL/GenBank/DDBJ whole genome shotgun (WGS) entry which is preliminary data.</text>
</comment>
<reference evidence="12 13" key="1">
    <citation type="submission" date="2019-08" db="EMBL/GenBank/DDBJ databases">
        <title>A chromosome-level genome assembly, high-density linkage maps, and genome scans reveal the genomic architecture of hybrid incompatibilities underlying speciation via character displacement in darters (Percidae: Etheostominae).</title>
        <authorList>
            <person name="Moran R.L."/>
            <person name="Catchen J.M."/>
            <person name="Fuller R.C."/>
        </authorList>
    </citation>
    <scope>NUCLEOTIDE SEQUENCE [LARGE SCALE GENOMIC DNA]</scope>
    <source>
        <strain evidence="12">EspeVRDwgs_2016</strain>
        <tissue evidence="12">Muscle</tissue>
    </source>
</reference>
<feature type="region of interest" description="Disordered" evidence="9">
    <location>
        <begin position="759"/>
        <end position="784"/>
    </location>
</feature>
<evidence type="ECO:0000256" key="1">
    <source>
        <dbReference type="ARBA" id="ARBA00012368"/>
    </source>
</evidence>
<evidence type="ECO:0000259" key="11">
    <source>
        <dbReference type="PROSITE" id="PS50008"/>
    </source>
</evidence>
<feature type="domain" description="PI-PLC Y-box" evidence="11">
    <location>
        <begin position="130"/>
        <end position="235"/>
    </location>
</feature>
<feature type="compositionally biased region" description="Basic and acidic residues" evidence="9">
    <location>
        <begin position="34"/>
        <end position="43"/>
    </location>
</feature>
<organism evidence="12 13">
    <name type="scientific">Etheostoma spectabile</name>
    <name type="common">orangethroat darter</name>
    <dbReference type="NCBI Taxonomy" id="54343"/>
    <lineage>
        <taxon>Eukaryota</taxon>
        <taxon>Metazoa</taxon>
        <taxon>Chordata</taxon>
        <taxon>Craniata</taxon>
        <taxon>Vertebrata</taxon>
        <taxon>Euteleostomi</taxon>
        <taxon>Actinopterygii</taxon>
        <taxon>Neopterygii</taxon>
        <taxon>Teleostei</taxon>
        <taxon>Neoteleostei</taxon>
        <taxon>Acanthomorphata</taxon>
        <taxon>Eupercaria</taxon>
        <taxon>Perciformes</taxon>
        <taxon>Percoidei</taxon>
        <taxon>Percidae</taxon>
        <taxon>Etheostomatinae</taxon>
        <taxon>Etheostoma</taxon>
    </lineage>
</organism>
<accession>A0A5J5CPH8</accession>
<protein>
    <recommendedName>
        <fullName evidence="1 8">Phosphoinositide phospholipase C</fullName>
        <ecNumber evidence="1 8">3.1.4.11</ecNumber>
    </recommendedName>
</protein>
<name>A0A5J5CPH8_9PERO</name>
<dbReference type="FunFam" id="2.60.40.150:FF:000008">
    <property type="entry name" value="1-phosphatidylinositol 4,5-bisphosphate phosphodiesterase"/>
    <property type="match status" value="1"/>
</dbReference>
<comment type="catalytic activity">
    <reaction evidence="6">
        <text>a 1,2-diacyl-sn-glycero-3-phospho-(1D-myo-inositol-4,5-bisphosphate) + H2O = 1D-myo-inositol 1,4,5-trisphosphate + a 1,2-diacyl-sn-glycerol + H(+)</text>
        <dbReference type="Rhea" id="RHEA:33179"/>
        <dbReference type="ChEBI" id="CHEBI:15377"/>
        <dbReference type="ChEBI" id="CHEBI:15378"/>
        <dbReference type="ChEBI" id="CHEBI:17815"/>
        <dbReference type="ChEBI" id="CHEBI:58456"/>
        <dbReference type="ChEBI" id="CHEBI:203600"/>
        <dbReference type="EC" id="3.1.4.11"/>
    </reaction>
    <physiologicalReaction direction="left-to-right" evidence="6">
        <dbReference type="Rhea" id="RHEA:33180"/>
    </physiologicalReaction>
</comment>
<dbReference type="GO" id="GO:0005509">
    <property type="term" value="F:calcium ion binding"/>
    <property type="evidence" value="ECO:0007669"/>
    <property type="project" value="InterPro"/>
</dbReference>
<dbReference type="GO" id="GO:0007186">
    <property type="term" value="P:G protein-coupled receptor signaling pathway"/>
    <property type="evidence" value="ECO:0007669"/>
    <property type="project" value="TreeGrafter"/>
</dbReference>
<evidence type="ECO:0000256" key="4">
    <source>
        <dbReference type="ARBA" id="ARBA00023098"/>
    </source>
</evidence>
<evidence type="ECO:0000256" key="2">
    <source>
        <dbReference type="ARBA" id="ARBA00022801"/>
    </source>
</evidence>
<dbReference type="GO" id="GO:0004435">
    <property type="term" value="F:phosphatidylinositol-4,5-bisphosphate phospholipase C activity"/>
    <property type="evidence" value="ECO:0007669"/>
    <property type="project" value="UniProtKB-EC"/>
</dbReference>
<feature type="region of interest" description="Disordered" evidence="9">
    <location>
        <begin position="26"/>
        <end position="118"/>
    </location>
</feature>
<dbReference type="GO" id="GO:0007613">
    <property type="term" value="P:memory"/>
    <property type="evidence" value="ECO:0007669"/>
    <property type="project" value="TreeGrafter"/>
</dbReference>
<dbReference type="Pfam" id="PF08703">
    <property type="entry name" value="PLC-beta_C"/>
    <property type="match status" value="1"/>
</dbReference>
<dbReference type="Gene3D" id="2.60.40.150">
    <property type="entry name" value="C2 domain"/>
    <property type="match status" value="1"/>
</dbReference>
<dbReference type="InterPro" id="IPR014815">
    <property type="entry name" value="PLC-beta_C"/>
</dbReference>
<dbReference type="AlphaFoldDB" id="A0A5J5CPH8"/>
<dbReference type="Gene3D" id="3.20.20.190">
    <property type="entry name" value="Phosphatidylinositol (PI) phosphodiesterase"/>
    <property type="match status" value="1"/>
</dbReference>
<dbReference type="PROSITE" id="PS50008">
    <property type="entry name" value="PIPLC_Y_DOMAIN"/>
    <property type="match status" value="1"/>
</dbReference>
<feature type="compositionally biased region" description="Basic residues" evidence="9">
    <location>
        <begin position="524"/>
        <end position="540"/>
    </location>
</feature>
<dbReference type="GO" id="GO:0005516">
    <property type="term" value="F:calmodulin binding"/>
    <property type="evidence" value="ECO:0007669"/>
    <property type="project" value="TreeGrafter"/>
</dbReference>
<dbReference type="SUPFAM" id="SSF51695">
    <property type="entry name" value="PLC-like phosphodiesterases"/>
    <property type="match status" value="1"/>
</dbReference>
<dbReference type="GO" id="GO:0048015">
    <property type="term" value="P:phosphatidylinositol-mediated signaling"/>
    <property type="evidence" value="ECO:0007669"/>
    <property type="project" value="TreeGrafter"/>
</dbReference>
<feature type="compositionally biased region" description="Acidic residues" evidence="9">
    <location>
        <begin position="773"/>
        <end position="784"/>
    </location>
</feature>
<dbReference type="SUPFAM" id="SSF49562">
    <property type="entry name" value="C2 domain (Calcium/lipid-binding domain, CaLB)"/>
    <property type="match status" value="1"/>
</dbReference>
<sequence length="784" mass="89622">MWTRPQLESGVPLPSPMELMGKILVKNKKKHHKTDGSAKKKLSEQVSNTCSDSSSVCEPSSPSAGSTKEEMADSSQHSEGAELNLRPQGRKSIGEVEAESEDDDDDDDDCKKGSMDEGTAGSEAFATVEMSNLVIYIQPVKFNSFEASKKINRSFQMSSFVETKALEQLTKCPVEFVEYPSHARIALQPIKFLMVVCSSLIWLILLKKHLSMQLNLGMYEYNGKCGYRLKPEFMRRPDKHFDPFTESTVDGIVANTLSVKIISGQFLSDKKVGTYVEIDMFGLPVDTKRKAFKTKTSQGNAINPVWEEEAIVFKKVVLPTLASLRIAVFEEGGKFIGHRIIPVSAIRPGYHYISLRNEKNQSLTLPALFVYVEVKDYVPDTFADVIEALSNPIRYVNLMEQRANQLAALTLEEGGEEEGDKEVEAGSDAPSESMVDQRVTLPAENGLSHTPIIAPKPPSLVGHQPQSAELEAQTVEELKQQKGFVREQRKQYKEMKELVRKHHRKTSELIKEHTARVSELQSQHQRRRSALQKSRKRDGKKSRSEHSLLSLDQELCELDQECSQRLAELKEQQQQQLLTLRQEQYYSEKYQKREHIKQLVEKLTTIAEECQNAQIKKLRDVCEKEKKDIKKKMDKKRQEKISEAKSKDKNVTEEEKLEINRSFVNEVVQYIKRLEDAQSKRQERLLEKHKDIRQQILDERPKVRHFIEKMFDGNSYLQSDLDQEYQDKFRRLPVEIQEFVQDSSKAKLSDEGVHGNLVASSTTERLNHKALQSEDDTEEGSSER</sequence>
<dbReference type="GO" id="GO:0016042">
    <property type="term" value="P:lipid catabolic process"/>
    <property type="evidence" value="ECO:0007669"/>
    <property type="project" value="UniProtKB-KW"/>
</dbReference>
<dbReference type="SUPFAM" id="SSF69989">
    <property type="entry name" value="C-terminal domain of PLC-beta"/>
    <property type="match status" value="1"/>
</dbReference>
<dbReference type="InterPro" id="IPR035892">
    <property type="entry name" value="C2_domain_sf"/>
</dbReference>
<dbReference type="EMBL" id="VOFY01000018">
    <property type="protein sequence ID" value="KAA8583374.1"/>
    <property type="molecule type" value="Genomic_DNA"/>
</dbReference>
<dbReference type="InterPro" id="IPR017946">
    <property type="entry name" value="PLC-like_Pdiesterase_TIM-brl"/>
</dbReference>
<gene>
    <name evidence="12" type="ORF">FQN60_015920</name>
</gene>
<comment type="catalytic activity">
    <reaction evidence="7">
        <text>a 1,2-diacyl-sn-glycero-3-phospho-(1D-myo-inositol) + H2O = 1D-myo-inositol 1-phosphate + a 1,2-diacyl-sn-glycerol + H(+)</text>
        <dbReference type="Rhea" id="RHEA:43484"/>
        <dbReference type="ChEBI" id="CHEBI:15377"/>
        <dbReference type="ChEBI" id="CHEBI:15378"/>
        <dbReference type="ChEBI" id="CHEBI:17815"/>
        <dbReference type="ChEBI" id="CHEBI:57880"/>
        <dbReference type="ChEBI" id="CHEBI:58433"/>
    </reaction>
    <physiologicalReaction direction="left-to-right" evidence="7">
        <dbReference type="Rhea" id="RHEA:43485"/>
    </physiologicalReaction>
</comment>
<feature type="compositionally biased region" description="Basic and acidic residues" evidence="9">
    <location>
        <begin position="506"/>
        <end position="516"/>
    </location>
</feature>
<feature type="compositionally biased region" description="Basic and acidic residues" evidence="9">
    <location>
        <begin position="636"/>
        <end position="652"/>
    </location>
</feature>
<feature type="region of interest" description="Disordered" evidence="9">
    <location>
        <begin position="498"/>
        <end position="546"/>
    </location>
</feature>
<dbReference type="Proteomes" id="UP000327493">
    <property type="component" value="Chromosome 18"/>
</dbReference>
<dbReference type="InterPro" id="IPR001192">
    <property type="entry name" value="PI-PLC_fam"/>
</dbReference>
<dbReference type="InterPro" id="IPR000008">
    <property type="entry name" value="C2_dom"/>
</dbReference>
<dbReference type="Gene3D" id="1.20.1230.10">
    <property type="entry name" value="Phospholipase C beta, distal C-terminal domain"/>
    <property type="match status" value="1"/>
</dbReference>
<evidence type="ECO:0000256" key="6">
    <source>
        <dbReference type="ARBA" id="ARBA00023674"/>
    </source>
</evidence>
<feature type="compositionally biased region" description="Low complexity" evidence="9">
    <location>
        <begin position="51"/>
        <end position="66"/>
    </location>
</feature>
<keyword evidence="2 8" id="KW-0378">Hydrolase</keyword>
<keyword evidence="3 8" id="KW-0442">Lipid degradation</keyword>
<dbReference type="InterPro" id="IPR001711">
    <property type="entry name" value="PLipase_C_Pinositol-sp_Y"/>
</dbReference>
<dbReference type="PANTHER" id="PTHR10336">
    <property type="entry name" value="PHOSPHOINOSITIDE-SPECIFIC PHOSPHOLIPASE C FAMILY PROTEIN"/>
    <property type="match status" value="1"/>
</dbReference>
<dbReference type="GO" id="GO:0016607">
    <property type="term" value="C:nuclear speck"/>
    <property type="evidence" value="ECO:0007669"/>
    <property type="project" value="TreeGrafter"/>
</dbReference>
<evidence type="ECO:0000256" key="3">
    <source>
        <dbReference type="ARBA" id="ARBA00022963"/>
    </source>
</evidence>
<dbReference type="EC" id="3.1.4.11" evidence="1 8"/>
<feature type="compositionally biased region" description="Acidic residues" evidence="9">
    <location>
        <begin position="96"/>
        <end position="108"/>
    </location>
</feature>